<comment type="caution">
    <text evidence="1">The sequence shown here is derived from an EMBL/GenBank/DDBJ whole genome shotgun (WGS) entry which is preliminary data.</text>
</comment>
<organism evidence="1 2">
    <name type="scientific">Natrinema gari JCM 14663</name>
    <dbReference type="NCBI Taxonomy" id="1230459"/>
    <lineage>
        <taxon>Archaea</taxon>
        <taxon>Methanobacteriati</taxon>
        <taxon>Methanobacteriota</taxon>
        <taxon>Stenosarchaea group</taxon>
        <taxon>Halobacteria</taxon>
        <taxon>Halobacteriales</taxon>
        <taxon>Natrialbaceae</taxon>
        <taxon>Natrinema</taxon>
    </lineage>
</organism>
<dbReference type="AlphaFoldDB" id="L9YW75"/>
<accession>L9YW75</accession>
<evidence type="ECO:0000313" key="1">
    <source>
        <dbReference type="EMBL" id="ELY77148.1"/>
    </source>
</evidence>
<sequence length="91" mass="10451">MTVYQISYDLQSPGQDYDELFDAIRDYGDYAHILESVWLIDTSSTSPSSIRDGLQDHIDSNDRLLVTEKATSGETWATTFSDDYTDWLHNH</sequence>
<protein>
    <recommendedName>
        <fullName evidence="3">SinR family protein</fullName>
    </recommendedName>
</protein>
<keyword evidence="2" id="KW-1185">Reference proteome</keyword>
<reference evidence="1 2" key="1">
    <citation type="journal article" date="2014" name="PLoS Genet.">
        <title>Phylogenetically driven sequencing of extremely halophilic archaea reveals strategies for static and dynamic osmo-response.</title>
        <authorList>
            <person name="Becker E.A."/>
            <person name="Seitzer P.M."/>
            <person name="Tritt A."/>
            <person name="Larsen D."/>
            <person name="Krusor M."/>
            <person name="Yao A.I."/>
            <person name="Wu D."/>
            <person name="Madern D."/>
            <person name="Eisen J.A."/>
            <person name="Darling A.E."/>
            <person name="Facciotti M.T."/>
        </authorList>
    </citation>
    <scope>NUCLEOTIDE SEQUENCE [LARGE SCALE GENOMIC DNA]</scope>
    <source>
        <strain evidence="1 2">JCM 14663</strain>
    </source>
</reference>
<dbReference type="Proteomes" id="UP000011592">
    <property type="component" value="Unassembled WGS sequence"/>
</dbReference>
<name>L9YW75_9EURY</name>
<gene>
    <name evidence="1" type="ORF">C486_16905</name>
</gene>
<evidence type="ECO:0000313" key="2">
    <source>
        <dbReference type="Proteomes" id="UP000011592"/>
    </source>
</evidence>
<proteinExistence type="predicted"/>
<dbReference type="EMBL" id="AOIJ01000063">
    <property type="protein sequence ID" value="ELY77148.1"/>
    <property type="molecule type" value="Genomic_DNA"/>
</dbReference>
<evidence type="ECO:0008006" key="3">
    <source>
        <dbReference type="Google" id="ProtNLM"/>
    </source>
</evidence>